<dbReference type="AlphaFoldDB" id="F7VIF8"/>
<organism evidence="2 3">
    <name type="scientific">Acetobacter tropicalis NBRC 101654</name>
    <dbReference type="NCBI Taxonomy" id="749388"/>
    <lineage>
        <taxon>Bacteria</taxon>
        <taxon>Pseudomonadati</taxon>
        <taxon>Pseudomonadota</taxon>
        <taxon>Alphaproteobacteria</taxon>
        <taxon>Acetobacterales</taxon>
        <taxon>Acetobacteraceae</taxon>
        <taxon>Acetobacter</taxon>
    </lineage>
</organism>
<accession>F7VIF8</accession>
<evidence type="ECO:0000256" key="1">
    <source>
        <dbReference type="SAM" id="SignalP"/>
    </source>
</evidence>
<reference evidence="2 3" key="1">
    <citation type="journal article" date="2011" name="Biochem. Biophys. Res. Commun.">
        <title>Increased number of Arginine-based salt bridges contributes to the thermotolerance of thermotolerant acetic acid bacteria, Acetobacter tropicalis SKU1100.</title>
        <authorList>
            <person name="Matsutani M."/>
            <person name="Hirakawa H."/>
            <person name="Nishikura M."/>
            <person name="Soemphol W."/>
            <person name="Ali I.A.I."/>
            <person name="Yakushi T."/>
            <person name="Matsushita K."/>
        </authorList>
    </citation>
    <scope>NUCLEOTIDE SEQUENCE [LARGE SCALE GENOMIC DNA]</scope>
    <source>
        <strain evidence="2 3">NBRC 101654</strain>
    </source>
</reference>
<evidence type="ECO:0000313" key="2">
    <source>
        <dbReference type="EMBL" id="GAA10153.1"/>
    </source>
</evidence>
<evidence type="ECO:0008006" key="4">
    <source>
        <dbReference type="Google" id="ProtNLM"/>
    </source>
</evidence>
<name>F7VIF8_9PROT</name>
<dbReference type="Proteomes" id="UP000004319">
    <property type="component" value="Unassembled WGS sequence"/>
</dbReference>
<gene>
    <name evidence="2" type="ORF">ATPR_3157</name>
</gene>
<evidence type="ECO:0000313" key="3">
    <source>
        <dbReference type="Proteomes" id="UP000004319"/>
    </source>
</evidence>
<keyword evidence="1" id="KW-0732">Signal</keyword>
<feature type="signal peptide" evidence="1">
    <location>
        <begin position="1"/>
        <end position="27"/>
    </location>
</feature>
<proteinExistence type="predicted"/>
<protein>
    <recommendedName>
        <fullName evidence="4">Phosphate starvation-inducible protein PsiF</fullName>
    </recommendedName>
</protein>
<comment type="caution">
    <text evidence="2">The sequence shown here is derived from an EMBL/GenBank/DDBJ whole genome shotgun (WGS) entry which is preliminary data.</text>
</comment>
<feature type="chain" id="PRO_5003363478" description="Phosphate starvation-inducible protein PsiF" evidence="1">
    <location>
        <begin position="28"/>
        <end position="88"/>
    </location>
</feature>
<dbReference type="EMBL" id="BABS01000176">
    <property type="protein sequence ID" value="GAA10153.1"/>
    <property type="molecule type" value="Genomic_DNA"/>
</dbReference>
<sequence length="88" mass="9692">MKRSVFQKMCLVLSATALVGVMTPAHAESEREKQTAACKGDAIKLCGLYIPNENKITACMEKKKDKLSPKCRAFFDKGTAKKKPATKK</sequence>